<proteinExistence type="inferred from homology"/>
<reference evidence="4 5" key="1">
    <citation type="submission" date="2020-04" db="EMBL/GenBank/DDBJ databases">
        <title>Description of novel Gluconacetobacter.</title>
        <authorList>
            <person name="Sombolestani A."/>
        </authorList>
    </citation>
    <scope>NUCLEOTIDE SEQUENCE [LARGE SCALE GENOMIC DNA]</scope>
    <source>
        <strain evidence="4 5">LMG 21311</strain>
    </source>
</reference>
<organism evidence="4 5">
    <name type="scientific">Gluconacetobacter azotocaptans</name>
    <dbReference type="NCBI Taxonomy" id="142834"/>
    <lineage>
        <taxon>Bacteria</taxon>
        <taxon>Pseudomonadati</taxon>
        <taxon>Pseudomonadota</taxon>
        <taxon>Alphaproteobacteria</taxon>
        <taxon>Acetobacterales</taxon>
        <taxon>Acetobacteraceae</taxon>
        <taxon>Gluconacetobacter</taxon>
    </lineage>
</organism>
<evidence type="ECO:0000313" key="4">
    <source>
        <dbReference type="EMBL" id="MBB2189838.1"/>
    </source>
</evidence>
<feature type="non-terminal residue" evidence="4">
    <location>
        <position position="255"/>
    </location>
</feature>
<dbReference type="Proteomes" id="UP000555756">
    <property type="component" value="Unassembled WGS sequence"/>
</dbReference>
<evidence type="ECO:0000259" key="3">
    <source>
        <dbReference type="Pfam" id="PF13458"/>
    </source>
</evidence>
<dbReference type="InterPro" id="IPR028082">
    <property type="entry name" value="Peripla_BP_I"/>
</dbReference>
<dbReference type="Gene3D" id="3.40.50.2300">
    <property type="match status" value="1"/>
</dbReference>
<accession>A0A7W4PDL3</accession>
<dbReference type="EMBL" id="JABEQF010000005">
    <property type="protein sequence ID" value="MBB2189838.1"/>
    <property type="molecule type" value="Genomic_DNA"/>
</dbReference>
<dbReference type="Pfam" id="PF13458">
    <property type="entry name" value="Peripla_BP_6"/>
    <property type="match status" value="1"/>
</dbReference>
<name>A0A7W4PDL3_9PROT</name>
<keyword evidence="2" id="KW-0732">Signal</keyword>
<keyword evidence="5" id="KW-1185">Reference proteome</keyword>
<dbReference type="AlphaFoldDB" id="A0A7W4PDL3"/>
<evidence type="ECO:0000256" key="1">
    <source>
        <dbReference type="ARBA" id="ARBA00010062"/>
    </source>
</evidence>
<comment type="caution">
    <text evidence="4">The sequence shown here is derived from an EMBL/GenBank/DDBJ whole genome shotgun (WGS) entry which is preliminary data.</text>
</comment>
<evidence type="ECO:0000256" key="2">
    <source>
        <dbReference type="ARBA" id="ARBA00022729"/>
    </source>
</evidence>
<dbReference type="SUPFAM" id="SSF53822">
    <property type="entry name" value="Periplasmic binding protein-like I"/>
    <property type="match status" value="1"/>
</dbReference>
<feature type="domain" description="Leucine-binding protein" evidence="3">
    <location>
        <begin position="38"/>
        <end position="204"/>
    </location>
</feature>
<comment type="similarity">
    <text evidence="1">Belongs to the leucine-binding protein family.</text>
</comment>
<evidence type="ECO:0000313" key="5">
    <source>
        <dbReference type="Proteomes" id="UP000555756"/>
    </source>
</evidence>
<sequence length="255" mass="24353">MAASLAGLAACAGPSPPAPVTGAPAAPPVGAPVPPGRTVGVLLPLGGPNARLGQEMLAATRLALDNPAAPPLDVRDTAAPGGAGAAAQAAVAAGDGVILGPLTAGDTAQAATVAASAAVPLLAYTSDVSLGRPGVWVMGIAPEQQVARLVAAARAEGRQHFAAFLPDNALGRAMGTALTQVCAAQGLPTPEVIYHTASQASITQGLKTLSDYDSRLAAAPSAAQAAAPPDAAAVDPLAAAVPPVPASPAGTAAPA</sequence>
<dbReference type="InterPro" id="IPR028081">
    <property type="entry name" value="Leu-bd"/>
</dbReference>
<gene>
    <name evidence="4" type="ORF">HLH34_07640</name>
</gene>
<protein>
    <submittedName>
        <fullName evidence="4">ABC transporter substrate-binding protein</fullName>
    </submittedName>
</protein>